<dbReference type="PANTHER" id="PTHR43172">
    <property type="entry name" value="ADENYLOSUCCINATE LYASE"/>
    <property type="match status" value="1"/>
</dbReference>
<dbReference type="Proteomes" id="UP000547879">
    <property type="component" value="Unassembled WGS sequence"/>
</dbReference>
<dbReference type="InterPro" id="IPR022761">
    <property type="entry name" value="Fumarate_lyase_N"/>
</dbReference>
<sequence length="361" mass="38359">MAFSPFEHPFLSGLFGDEEIARHLSADADIKAMLRFEATLARAQAGLGLIPTGAADQIAAACGTFEPDMARLKLAVGTDSVVIPELVKQLRQAVGHDAASHVHFGATSQDAIDTSLMLRMKAIHAIFTERIRRILALLDGLDQRFGSNPLVGFTRMQAAIPIRVSDRLQSWRDPLTRQLTTLTGLEFPVQLGGAAGSLDKLGPHGAEVRAALAKQLGLADMRQWQSQRDGIANIGHHLSLMTGALGKIGQDLALMAQSGLEISMSGGGKSSAMAHKQNPVGAETLVALARFNAVQLSGLHQSMVHEQERSGAAWTLEWLILPQMVMATAAALRLAGETLAHIERMGTPAPGLTASAAQRAS</sequence>
<dbReference type="SUPFAM" id="SSF48557">
    <property type="entry name" value="L-aspartase-like"/>
    <property type="match status" value="1"/>
</dbReference>
<dbReference type="Pfam" id="PF00206">
    <property type="entry name" value="Lyase_1"/>
    <property type="match status" value="1"/>
</dbReference>
<dbReference type="InterPro" id="IPR008948">
    <property type="entry name" value="L-Aspartase-like"/>
</dbReference>
<dbReference type="PANTHER" id="PTHR43172:SF2">
    <property type="entry name" value="ADENYLOSUCCINATE LYASE C-TERMINAL DOMAIN-CONTAINING PROTEIN"/>
    <property type="match status" value="1"/>
</dbReference>
<dbReference type="Gene3D" id="1.20.200.10">
    <property type="entry name" value="Fumarase/aspartase (Central domain)"/>
    <property type="match status" value="1"/>
</dbReference>
<dbReference type="NCBIfam" id="NF004631">
    <property type="entry name" value="PRK05975.1"/>
    <property type="match status" value="1"/>
</dbReference>
<dbReference type="NCBIfam" id="TIGR02426">
    <property type="entry name" value="protocat_pcaB"/>
    <property type="match status" value="1"/>
</dbReference>
<dbReference type="PRINTS" id="PR00149">
    <property type="entry name" value="FUMRATELYASE"/>
</dbReference>
<feature type="domain" description="Fumarate lyase N-terminal" evidence="3">
    <location>
        <begin position="26"/>
        <end position="288"/>
    </location>
</feature>
<gene>
    <name evidence="4" type="ORF">HNQ72_003380</name>
</gene>
<dbReference type="EMBL" id="JACHEG010000003">
    <property type="protein sequence ID" value="MBB6163540.1"/>
    <property type="molecule type" value="Genomic_DNA"/>
</dbReference>
<dbReference type="GO" id="GO:0047472">
    <property type="term" value="F:3-carboxy-cis,cis-muconate cycloisomerase activity"/>
    <property type="evidence" value="ECO:0007669"/>
    <property type="project" value="UniProtKB-UniRule"/>
</dbReference>
<evidence type="ECO:0000256" key="1">
    <source>
        <dbReference type="ARBA" id="ARBA00034772"/>
    </source>
</evidence>
<dbReference type="AlphaFoldDB" id="A0A7X0D0K6"/>
<dbReference type="EC" id="5.5.1.2" evidence="2"/>
<organism evidence="4 5">
    <name type="scientific">Rhizobium wenxiniae</name>
    <dbReference type="NCBI Taxonomy" id="1737357"/>
    <lineage>
        <taxon>Bacteria</taxon>
        <taxon>Pseudomonadati</taxon>
        <taxon>Pseudomonadota</taxon>
        <taxon>Alphaproteobacteria</taxon>
        <taxon>Hyphomicrobiales</taxon>
        <taxon>Rhizobiaceae</taxon>
        <taxon>Rhizobium/Agrobacterium group</taxon>
        <taxon>Rhizobium</taxon>
    </lineage>
</organism>
<name>A0A7X0D0K6_9HYPH</name>
<dbReference type="RefSeq" id="WP_183993361.1">
    <property type="nucleotide sequence ID" value="NZ_BMHW01000006.1"/>
</dbReference>
<dbReference type="InterPro" id="IPR000362">
    <property type="entry name" value="Fumarate_lyase_fam"/>
</dbReference>
<evidence type="ECO:0000313" key="4">
    <source>
        <dbReference type="EMBL" id="MBB6163540.1"/>
    </source>
</evidence>
<evidence type="ECO:0000313" key="5">
    <source>
        <dbReference type="Proteomes" id="UP000547879"/>
    </source>
</evidence>
<accession>A0A7X0D0K6</accession>
<keyword evidence="5" id="KW-1185">Reference proteome</keyword>
<keyword evidence="4" id="KW-0413">Isomerase</keyword>
<dbReference type="InterPro" id="IPR012789">
    <property type="entry name" value="Protocat_PcaB-like"/>
</dbReference>
<reference evidence="4 5" key="1">
    <citation type="submission" date="2020-08" db="EMBL/GenBank/DDBJ databases">
        <title>Genomic Encyclopedia of Type Strains, Phase IV (KMG-IV): sequencing the most valuable type-strain genomes for metagenomic binning, comparative biology and taxonomic classification.</title>
        <authorList>
            <person name="Goeker M."/>
        </authorList>
    </citation>
    <scope>NUCLEOTIDE SEQUENCE [LARGE SCALE GENOMIC DNA]</scope>
    <source>
        <strain evidence="4 5">DSM 100734</strain>
    </source>
</reference>
<proteinExistence type="inferred from homology"/>
<evidence type="ECO:0000256" key="2">
    <source>
        <dbReference type="NCBIfam" id="TIGR02426"/>
    </source>
</evidence>
<evidence type="ECO:0000259" key="3">
    <source>
        <dbReference type="Pfam" id="PF00206"/>
    </source>
</evidence>
<comment type="caution">
    <text evidence="4">The sequence shown here is derived from an EMBL/GenBank/DDBJ whole genome shotgun (WGS) entry which is preliminary data.</text>
</comment>
<protein>
    <recommendedName>
        <fullName evidence="2">3-carboxy-cis,cis-muconate cycloisomerase</fullName>
        <ecNumber evidence="2">5.5.1.2</ecNumber>
    </recommendedName>
</protein>
<dbReference type="GO" id="GO:0019619">
    <property type="term" value="P:3,4-dihydroxybenzoate catabolic process"/>
    <property type="evidence" value="ECO:0007669"/>
    <property type="project" value="InterPro"/>
</dbReference>
<comment type="similarity">
    <text evidence="1">Belongs to the class-II fumarase/aspartase family.</text>
</comment>